<feature type="domain" description="F-box" evidence="4">
    <location>
        <begin position="135"/>
        <end position="185"/>
    </location>
</feature>
<dbReference type="SUPFAM" id="SSF81383">
    <property type="entry name" value="F-box domain"/>
    <property type="match status" value="1"/>
</dbReference>
<keyword evidence="2 3" id="KW-0802">TPR repeat</keyword>
<keyword evidence="6" id="KW-1185">Reference proteome</keyword>
<dbReference type="PANTHER" id="PTHR22904:SF523">
    <property type="entry name" value="STRESS-INDUCED-PHOSPHOPROTEIN 1"/>
    <property type="match status" value="1"/>
</dbReference>
<sequence>MASWKNEFNQGTGHLRAGKYQEAIDCFSEALRLGGDAATICEYRAAAFQKMGKLKDALRDAKTVIDLRPERWQGYARSARLFLQGRKYDAASRMLELALERVPADQDRGRAGLTNLKEDIDSAREASRKLAVQRAYHFGNLPVEIATTIFSMALEEEHTFVLTLAQVCKSWRLTVLATPAFWATLVLGNHRPKQKVKLWRQRARDRFSELAILDSFSDHTLALQELQDLPLDTLRAFRCEGHKLVPLLESIPNLSTSVLASLETLVLQLPIPTAYPICATHTSELRWRILRFARFVPENLLQIAKLSTQLTSISLDDCPMLSLWSEFLLLLHHNPSLRSLEMSRLITPTQPQPLEGDMGLPEIITLPDLEVVTITSCKTLANSLLTRLATPSLQTLHIASHPGRVDACMAWLGQGPATTLTSLSLQRSPVQASQLTTVLKAATALDSLQITYLSGVALPVLELLATPLGATKPYRQGDDACSVRRVHCPALRHLDLSHCPDVAASLLIAMVKLRLPETQAAAADTAKASEEADGTPAPVRPLESLVIDDCPNVDAAVLPWLRAAVPSVSCIYLAKEKAKWKR</sequence>
<dbReference type="PROSITE" id="PS50005">
    <property type="entry name" value="TPR"/>
    <property type="match status" value="1"/>
</dbReference>
<dbReference type="InterPro" id="IPR001810">
    <property type="entry name" value="F-box_dom"/>
</dbReference>
<dbReference type="InterPro" id="IPR036047">
    <property type="entry name" value="F-box-like_dom_sf"/>
</dbReference>
<evidence type="ECO:0000256" key="1">
    <source>
        <dbReference type="ARBA" id="ARBA00022737"/>
    </source>
</evidence>
<dbReference type="PROSITE" id="PS50181">
    <property type="entry name" value="FBOX"/>
    <property type="match status" value="1"/>
</dbReference>
<organism evidence="5 6">
    <name type="scientific">Trametes coccinea (strain BRFM310)</name>
    <name type="common">Pycnoporus coccineus</name>
    <dbReference type="NCBI Taxonomy" id="1353009"/>
    <lineage>
        <taxon>Eukaryota</taxon>
        <taxon>Fungi</taxon>
        <taxon>Dikarya</taxon>
        <taxon>Basidiomycota</taxon>
        <taxon>Agaricomycotina</taxon>
        <taxon>Agaricomycetes</taxon>
        <taxon>Polyporales</taxon>
        <taxon>Polyporaceae</taxon>
        <taxon>Trametes</taxon>
    </lineage>
</organism>
<evidence type="ECO:0000256" key="2">
    <source>
        <dbReference type="ARBA" id="ARBA00022803"/>
    </source>
</evidence>
<feature type="repeat" description="TPR" evidence="3">
    <location>
        <begin position="4"/>
        <end position="37"/>
    </location>
</feature>
<dbReference type="InterPro" id="IPR032675">
    <property type="entry name" value="LRR_dom_sf"/>
</dbReference>
<evidence type="ECO:0000259" key="4">
    <source>
        <dbReference type="PROSITE" id="PS50181"/>
    </source>
</evidence>
<dbReference type="AlphaFoldDB" id="A0A1Y2IQ94"/>
<accession>A0A1Y2IQ94</accession>
<dbReference type="SMART" id="SM00028">
    <property type="entry name" value="TPR"/>
    <property type="match status" value="3"/>
</dbReference>
<name>A0A1Y2IQ94_TRAC3</name>
<dbReference type="STRING" id="1353009.A0A1Y2IQ94"/>
<proteinExistence type="predicted"/>
<gene>
    <name evidence="5" type="ORF">PYCCODRAFT_1467144</name>
</gene>
<protein>
    <recommendedName>
        <fullName evidence="4">F-box domain-containing protein</fullName>
    </recommendedName>
</protein>
<evidence type="ECO:0000313" key="5">
    <source>
        <dbReference type="EMBL" id="OSD03285.1"/>
    </source>
</evidence>
<dbReference type="Gene3D" id="1.25.40.10">
    <property type="entry name" value="Tetratricopeptide repeat domain"/>
    <property type="match status" value="1"/>
</dbReference>
<dbReference type="Pfam" id="PF12937">
    <property type="entry name" value="F-box-like"/>
    <property type="match status" value="1"/>
</dbReference>
<dbReference type="PANTHER" id="PTHR22904">
    <property type="entry name" value="TPR REPEAT CONTAINING PROTEIN"/>
    <property type="match status" value="1"/>
</dbReference>
<evidence type="ECO:0000313" key="6">
    <source>
        <dbReference type="Proteomes" id="UP000193067"/>
    </source>
</evidence>
<evidence type="ECO:0000256" key="3">
    <source>
        <dbReference type="PROSITE-ProRule" id="PRU00339"/>
    </source>
</evidence>
<dbReference type="Proteomes" id="UP000193067">
    <property type="component" value="Unassembled WGS sequence"/>
</dbReference>
<dbReference type="EMBL" id="KZ084101">
    <property type="protein sequence ID" value="OSD03285.1"/>
    <property type="molecule type" value="Genomic_DNA"/>
</dbReference>
<dbReference type="InterPro" id="IPR019734">
    <property type="entry name" value="TPR_rpt"/>
</dbReference>
<dbReference type="SUPFAM" id="SSF48452">
    <property type="entry name" value="TPR-like"/>
    <property type="match status" value="1"/>
</dbReference>
<dbReference type="InterPro" id="IPR011990">
    <property type="entry name" value="TPR-like_helical_dom_sf"/>
</dbReference>
<dbReference type="OrthoDB" id="2423701at2759"/>
<dbReference type="SUPFAM" id="SSF52047">
    <property type="entry name" value="RNI-like"/>
    <property type="match status" value="1"/>
</dbReference>
<keyword evidence="1" id="KW-0677">Repeat</keyword>
<reference evidence="5 6" key="1">
    <citation type="journal article" date="2015" name="Biotechnol. Biofuels">
        <title>Enhanced degradation of softwood versus hardwood by the white-rot fungus Pycnoporus coccineus.</title>
        <authorList>
            <person name="Couturier M."/>
            <person name="Navarro D."/>
            <person name="Chevret D."/>
            <person name="Henrissat B."/>
            <person name="Piumi F."/>
            <person name="Ruiz-Duenas F.J."/>
            <person name="Martinez A.T."/>
            <person name="Grigoriev I.V."/>
            <person name="Riley R."/>
            <person name="Lipzen A."/>
            <person name="Berrin J.G."/>
            <person name="Master E.R."/>
            <person name="Rosso M.N."/>
        </authorList>
    </citation>
    <scope>NUCLEOTIDE SEQUENCE [LARGE SCALE GENOMIC DNA]</scope>
    <source>
        <strain evidence="5 6">BRFM310</strain>
    </source>
</reference>
<dbReference type="Gene3D" id="3.80.10.10">
    <property type="entry name" value="Ribonuclease Inhibitor"/>
    <property type="match status" value="1"/>
</dbReference>
<dbReference type="Gene3D" id="1.20.1280.50">
    <property type="match status" value="1"/>
</dbReference>
<dbReference type="GO" id="GO:0051879">
    <property type="term" value="F:Hsp90 protein binding"/>
    <property type="evidence" value="ECO:0007669"/>
    <property type="project" value="TreeGrafter"/>
</dbReference>